<accession>A0A157SFW5</accession>
<dbReference type="InterPro" id="IPR036388">
    <property type="entry name" value="WH-like_DNA-bd_sf"/>
</dbReference>
<dbReference type="EMBL" id="FKIF01000006">
    <property type="protein sequence ID" value="SAI69317.1"/>
    <property type="molecule type" value="Genomic_DNA"/>
</dbReference>
<dbReference type="Pfam" id="PF00486">
    <property type="entry name" value="Trans_reg_C"/>
    <property type="match status" value="1"/>
</dbReference>
<sequence>MRILLIEDEAEFAKPLRSALERDRFVVDWVPDIAQASVALRTGTHQIVLLDRTLPDGDGLALIRPLRKHTPGVPIIVLSARGELADRVAGLDDGADDYLVKPFELEELLARMRAVRRRPNELAPDEVTVGGLVFDLAYGEAWVGGKQLELQRREASVLTALVRRRGRTVLREMLEEAVYGFDDSIQSNTLDSHVSRLRRKLGDAGAGVEIHTVRGVGYLLRDAA</sequence>
<dbReference type="SMART" id="SM00862">
    <property type="entry name" value="Trans_reg_C"/>
    <property type="match status" value="1"/>
</dbReference>
<keyword evidence="2" id="KW-0597">Phosphoprotein</keyword>
<dbReference type="SMART" id="SM00448">
    <property type="entry name" value="REC"/>
    <property type="match status" value="1"/>
</dbReference>
<dbReference type="SUPFAM" id="SSF52172">
    <property type="entry name" value="CheY-like"/>
    <property type="match status" value="1"/>
</dbReference>
<organism evidence="6 7">
    <name type="scientific">Bordetella ansorpii</name>
    <dbReference type="NCBI Taxonomy" id="288768"/>
    <lineage>
        <taxon>Bacteria</taxon>
        <taxon>Pseudomonadati</taxon>
        <taxon>Pseudomonadota</taxon>
        <taxon>Betaproteobacteria</taxon>
        <taxon>Burkholderiales</taxon>
        <taxon>Alcaligenaceae</taxon>
        <taxon>Bordetella</taxon>
    </lineage>
</organism>
<dbReference type="CDD" id="cd00383">
    <property type="entry name" value="trans_reg_C"/>
    <property type="match status" value="1"/>
</dbReference>
<reference evidence="6 7" key="1">
    <citation type="submission" date="2016-04" db="EMBL/GenBank/DDBJ databases">
        <authorList>
            <consortium name="Pathogen Informatics"/>
        </authorList>
    </citation>
    <scope>NUCLEOTIDE SEQUENCE [LARGE SCALE GENOMIC DNA]</scope>
    <source>
        <strain evidence="6 7">H050680373</strain>
    </source>
</reference>
<dbReference type="Pfam" id="PF00072">
    <property type="entry name" value="Response_reg"/>
    <property type="match status" value="1"/>
</dbReference>
<evidence type="ECO:0000259" key="4">
    <source>
        <dbReference type="PROSITE" id="PS50110"/>
    </source>
</evidence>
<dbReference type="Gene3D" id="1.10.10.10">
    <property type="entry name" value="Winged helix-like DNA-binding domain superfamily/Winged helix DNA-binding domain"/>
    <property type="match status" value="1"/>
</dbReference>
<dbReference type="OrthoDB" id="9802426at2"/>
<evidence type="ECO:0000313" key="6">
    <source>
        <dbReference type="EMBL" id="SAI69317.1"/>
    </source>
</evidence>
<keyword evidence="1 3" id="KW-0238">DNA-binding</keyword>
<dbReference type="InterPro" id="IPR001789">
    <property type="entry name" value="Sig_transdc_resp-reg_receiver"/>
</dbReference>
<dbReference type="GO" id="GO:0032993">
    <property type="term" value="C:protein-DNA complex"/>
    <property type="evidence" value="ECO:0007669"/>
    <property type="project" value="TreeGrafter"/>
</dbReference>
<feature type="domain" description="Response regulatory" evidence="4">
    <location>
        <begin position="2"/>
        <end position="116"/>
    </location>
</feature>
<dbReference type="Gene3D" id="3.40.50.2300">
    <property type="match status" value="1"/>
</dbReference>
<dbReference type="Proteomes" id="UP000076848">
    <property type="component" value="Unassembled WGS sequence"/>
</dbReference>
<evidence type="ECO:0000259" key="5">
    <source>
        <dbReference type="PROSITE" id="PS51755"/>
    </source>
</evidence>
<keyword evidence="7" id="KW-1185">Reference proteome</keyword>
<dbReference type="PROSITE" id="PS50110">
    <property type="entry name" value="RESPONSE_REGULATORY"/>
    <property type="match status" value="1"/>
</dbReference>
<protein>
    <submittedName>
        <fullName evidence="6">Two-component response regulator</fullName>
    </submittedName>
</protein>
<dbReference type="GO" id="GO:0006355">
    <property type="term" value="P:regulation of DNA-templated transcription"/>
    <property type="evidence" value="ECO:0007669"/>
    <property type="project" value="InterPro"/>
</dbReference>
<dbReference type="InterPro" id="IPR011006">
    <property type="entry name" value="CheY-like_superfamily"/>
</dbReference>
<evidence type="ECO:0000313" key="7">
    <source>
        <dbReference type="Proteomes" id="UP000076848"/>
    </source>
</evidence>
<dbReference type="PANTHER" id="PTHR48111">
    <property type="entry name" value="REGULATOR OF RPOS"/>
    <property type="match status" value="1"/>
</dbReference>
<dbReference type="InterPro" id="IPR039420">
    <property type="entry name" value="WalR-like"/>
</dbReference>
<feature type="DNA-binding region" description="OmpR/PhoB-type" evidence="3">
    <location>
        <begin position="124"/>
        <end position="222"/>
    </location>
</feature>
<dbReference type="PANTHER" id="PTHR48111:SF36">
    <property type="entry name" value="TRANSCRIPTIONAL REGULATORY PROTEIN CUTR"/>
    <property type="match status" value="1"/>
</dbReference>
<feature type="modified residue" description="4-aspartylphosphate" evidence="2">
    <location>
        <position position="51"/>
    </location>
</feature>
<dbReference type="GO" id="GO:0000976">
    <property type="term" value="F:transcription cis-regulatory region binding"/>
    <property type="evidence" value="ECO:0007669"/>
    <property type="project" value="TreeGrafter"/>
</dbReference>
<dbReference type="GO" id="GO:0005829">
    <property type="term" value="C:cytosol"/>
    <property type="evidence" value="ECO:0007669"/>
    <property type="project" value="TreeGrafter"/>
</dbReference>
<proteinExistence type="predicted"/>
<feature type="domain" description="OmpR/PhoB-type" evidence="5">
    <location>
        <begin position="124"/>
        <end position="222"/>
    </location>
</feature>
<dbReference type="AlphaFoldDB" id="A0A157SFW5"/>
<dbReference type="RefSeq" id="WP_066127233.1">
    <property type="nucleotide sequence ID" value="NZ_FKIF01000006.1"/>
</dbReference>
<evidence type="ECO:0000256" key="2">
    <source>
        <dbReference type="PROSITE-ProRule" id="PRU00169"/>
    </source>
</evidence>
<evidence type="ECO:0000256" key="1">
    <source>
        <dbReference type="ARBA" id="ARBA00023125"/>
    </source>
</evidence>
<dbReference type="GO" id="GO:0000156">
    <property type="term" value="F:phosphorelay response regulator activity"/>
    <property type="evidence" value="ECO:0007669"/>
    <property type="project" value="TreeGrafter"/>
</dbReference>
<dbReference type="PROSITE" id="PS51755">
    <property type="entry name" value="OMPR_PHOB"/>
    <property type="match status" value="1"/>
</dbReference>
<dbReference type="InterPro" id="IPR001867">
    <property type="entry name" value="OmpR/PhoB-type_DNA-bd"/>
</dbReference>
<name>A0A157SFW5_9BORD</name>
<gene>
    <name evidence="6" type="primary">basR_3</name>
    <name evidence="6" type="ORF">SAMEA3906486_02425</name>
</gene>
<evidence type="ECO:0000256" key="3">
    <source>
        <dbReference type="PROSITE-ProRule" id="PRU01091"/>
    </source>
</evidence>
<dbReference type="Gene3D" id="6.10.250.690">
    <property type="match status" value="1"/>
</dbReference>
<dbReference type="STRING" id="288768.SAMEA3906486_02425"/>